<keyword evidence="6 8" id="KW-1133">Transmembrane helix</keyword>
<keyword evidence="4" id="KW-1003">Cell membrane</keyword>
<dbReference type="InterPro" id="IPR035906">
    <property type="entry name" value="MetI-like_sf"/>
</dbReference>
<feature type="transmembrane region" description="Helical" evidence="8">
    <location>
        <begin position="187"/>
        <end position="205"/>
    </location>
</feature>
<dbReference type="PANTHER" id="PTHR30614">
    <property type="entry name" value="MEMBRANE COMPONENT OF AMINO ACID ABC TRANSPORTER"/>
    <property type="match status" value="1"/>
</dbReference>
<proteinExistence type="inferred from homology"/>
<evidence type="ECO:0000256" key="7">
    <source>
        <dbReference type="ARBA" id="ARBA00023136"/>
    </source>
</evidence>
<keyword evidence="7 8" id="KW-0472">Membrane</keyword>
<evidence type="ECO:0000256" key="2">
    <source>
        <dbReference type="ARBA" id="ARBA00010072"/>
    </source>
</evidence>
<dbReference type="AlphaFoldDB" id="A0A366DQ58"/>
<evidence type="ECO:0000256" key="5">
    <source>
        <dbReference type="ARBA" id="ARBA00022692"/>
    </source>
</evidence>
<keyword evidence="3 8" id="KW-0813">Transport</keyword>
<keyword evidence="5 8" id="KW-0812">Transmembrane</keyword>
<comment type="subcellular location">
    <subcellularLocation>
        <location evidence="1">Cell inner membrane</location>
        <topology evidence="1">Multi-pass membrane protein</topology>
    </subcellularLocation>
    <subcellularLocation>
        <location evidence="8">Cell membrane</location>
        <topology evidence="8">Multi-pass membrane protein</topology>
    </subcellularLocation>
</comment>
<dbReference type="GO" id="GO:0043190">
    <property type="term" value="C:ATP-binding cassette (ABC) transporter complex"/>
    <property type="evidence" value="ECO:0007669"/>
    <property type="project" value="InterPro"/>
</dbReference>
<organism evidence="10 11">
    <name type="scientific">Pseudochrobactrum asaccharolyticum</name>
    <dbReference type="NCBI Taxonomy" id="354351"/>
    <lineage>
        <taxon>Bacteria</taxon>
        <taxon>Pseudomonadati</taxon>
        <taxon>Pseudomonadota</taxon>
        <taxon>Alphaproteobacteria</taxon>
        <taxon>Hyphomicrobiales</taxon>
        <taxon>Brucellaceae</taxon>
        <taxon>Pseudochrobactrum</taxon>
    </lineage>
</organism>
<feature type="transmembrane region" description="Helical" evidence="8">
    <location>
        <begin position="112"/>
        <end position="134"/>
    </location>
</feature>
<feature type="transmembrane region" description="Helical" evidence="8">
    <location>
        <begin position="317"/>
        <end position="335"/>
    </location>
</feature>
<gene>
    <name evidence="10" type="ORF">DFR47_107142</name>
</gene>
<feature type="domain" description="ABC transmembrane type-1" evidence="9">
    <location>
        <begin position="142"/>
        <end position="331"/>
    </location>
</feature>
<feature type="transmembrane region" description="Helical" evidence="8">
    <location>
        <begin position="288"/>
        <end position="305"/>
    </location>
</feature>
<dbReference type="PANTHER" id="PTHR30614:SF41">
    <property type="entry name" value="INNER MEMBRANE AMINO-ACID ABC TRANSPORTER PERMEASE PROTEIN YHDY"/>
    <property type="match status" value="1"/>
</dbReference>
<evidence type="ECO:0000259" key="9">
    <source>
        <dbReference type="PROSITE" id="PS50928"/>
    </source>
</evidence>
<dbReference type="InterPro" id="IPR000515">
    <property type="entry name" value="MetI-like"/>
</dbReference>
<dbReference type="Pfam" id="PF00528">
    <property type="entry name" value="BPD_transp_1"/>
    <property type="match status" value="1"/>
</dbReference>
<dbReference type="PROSITE" id="PS50928">
    <property type="entry name" value="ABC_TM1"/>
    <property type="match status" value="1"/>
</dbReference>
<dbReference type="EMBL" id="QNRH01000007">
    <property type="protein sequence ID" value="RBO92243.1"/>
    <property type="molecule type" value="Genomic_DNA"/>
</dbReference>
<evidence type="ECO:0000313" key="10">
    <source>
        <dbReference type="EMBL" id="RBO92243.1"/>
    </source>
</evidence>
<dbReference type="InterPro" id="IPR010065">
    <property type="entry name" value="AA_ABC_transptr_permease_3TM"/>
</dbReference>
<reference evidence="10 11" key="1">
    <citation type="submission" date="2018-06" db="EMBL/GenBank/DDBJ databases">
        <title>Genomic Encyclopedia of Type Strains, Phase IV (KMG-IV): sequencing the most valuable type-strain genomes for metagenomic binning, comparative biology and taxonomic classification.</title>
        <authorList>
            <person name="Goeker M."/>
        </authorList>
    </citation>
    <scope>NUCLEOTIDE SEQUENCE [LARGE SCALE GENOMIC DNA]</scope>
    <source>
        <strain evidence="10 11">DSM 25619</strain>
    </source>
</reference>
<sequence>MSTVNSTILNRFFGTIPNTILTFIVFGGVVWLAPALLQWLIIDAVWFSGDVTACRDVQAACWAFIHEKYRFILFGRYPFDEQWRPLLAVGFTIIILLLTCSLRYSWRLLAPLWAIGIIAVIILMRGGILGLSYIRTDLWGGLPLTIFLALGSLALAFPLSIALAFGRQSRLPVIRAISRSYIECIRGIPLVSLLFLASFMLPLFLSPRLQIDVLIRALAAITLFSAAYLAETIRGGLQAIPPCQKEAALALGLSTIQTQMLIILPQALRHTLPAITNLFLNIFKNTSLVGIIGLTDLLLAAKQALIDPSWRAYSLEAYLFISIAYGSICFSISRYSRALENRLYKYK</sequence>
<name>A0A366DQ58_9HYPH</name>
<dbReference type="Gene3D" id="1.10.3720.10">
    <property type="entry name" value="MetI-like"/>
    <property type="match status" value="1"/>
</dbReference>
<feature type="transmembrane region" description="Helical" evidence="8">
    <location>
        <begin position="146"/>
        <end position="166"/>
    </location>
</feature>
<dbReference type="CDD" id="cd06261">
    <property type="entry name" value="TM_PBP2"/>
    <property type="match status" value="1"/>
</dbReference>
<evidence type="ECO:0000256" key="8">
    <source>
        <dbReference type="RuleBase" id="RU363032"/>
    </source>
</evidence>
<comment type="caution">
    <text evidence="10">The sequence shown here is derived from an EMBL/GenBank/DDBJ whole genome shotgun (WGS) entry which is preliminary data.</text>
</comment>
<dbReference type="GO" id="GO:0006865">
    <property type="term" value="P:amino acid transport"/>
    <property type="evidence" value="ECO:0007669"/>
    <property type="project" value="TreeGrafter"/>
</dbReference>
<evidence type="ECO:0000313" key="11">
    <source>
        <dbReference type="Proteomes" id="UP000252893"/>
    </source>
</evidence>
<protein>
    <submittedName>
        <fullName evidence="10">Amino acid ABC transporter membrane protein 2 (PAAT family)</fullName>
    </submittedName>
</protein>
<accession>A0A366DQ58</accession>
<evidence type="ECO:0000256" key="6">
    <source>
        <dbReference type="ARBA" id="ARBA00022989"/>
    </source>
</evidence>
<feature type="transmembrane region" description="Helical" evidence="8">
    <location>
        <begin position="20"/>
        <end position="42"/>
    </location>
</feature>
<dbReference type="GO" id="GO:0022857">
    <property type="term" value="F:transmembrane transporter activity"/>
    <property type="evidence" value="ECO:0007669"/>
    <property type="project" value="InterPro"/>
</dbReference>
<evidence type="ECO:0000256" key="4">
    <source>
        <dbReference type="ARBA" id="ARBA00022475"/>
    </source>
</evidence>
<evidence type="ECO:0000256" key="3">
    <source>
        <dbReference type="ARBA" id="ARBA00022448"/>
    </source>
</evidence>
<keyword evidence="11" id="KW-1185">Reference proteome</keyword>
<feature type="transmembrane region" description="Helical" evidence="8">
    <location>
        <begin position="83"/>
        <end position="100"/>
    </location>
</feature>
<dbReference type="Proteomes" id="UP000252893">
    <property type="component" value="Unassembled WGS sequence"/>
</dbReference>
<evidence type="ECO:0000256" key="1">
    <source>
        <dbReference type="ARBA" id="ARBA00004429"/>
    </source>
</evidence>
<dbReference type="InterPro" id="IPR043429">
    <property type="entry name" value="ArtM/GltK/GlnP/TcyL/YhdX-like"/>
</dbReference>
<dbReference type="NCBIfam" id="TIGR01726">
    <property type="entry name" value="HEQRo_perm_3TM"/>
    <property type="match status" value="1"/>
</dbReference>
<feature type="transmembrane region" description="Helical" evidence="8">
    <location>
        <begin position="211"/>
        <end position="230"/>
    </location>
</feature>
<dbReference type="SUPFAM" id="SSF161098">
    <property type="entry name" value="MetI-like"/>
    <property type="match status" value="1"/>
</dbReference>
<comment type="similarity">
    <text evidence="2">Belongs to the binding-protein-dependent transport system permease family. HisMQ subfamily.</text>
</comment>